<evidence type="ECO:0000313" key="12">
    <source>
        <dbReference type="EMBL" id="MBA0089305.1"/>
    </source>
</evidence>
<feature type="domain" description="CBS" evidence="11">
    <location>
        <begin position="150"/>
        <end position="214"/>
    </location>
</feature>
<keyword evidence="6" id="KW-0547">Nucleotide-binding</keyword>
<dbReference type="GO" id="GO:0000166">
    <property type="term" value="F:nucleotide binding"/>
    <property type="evidence" value="ECO:0007669"/>
    <property type="project" value="UniProtKB-KW"/>
</dbReference>
<comment type="cofactor">
    <cofactor evidence="1">
        <name>Mg(2+)</name>
        <dbReference type="ChEBI" id="CHEBI:18420"/>
    </cofactor>
</comment>
<evidence type="ECO:0000256" key="1">
    <source>
        <dbReference type="ARBA" id="ARBA00001946"/>
    </source>
</evidence>
<evidence type="ECO:0000256" key="6">
    <source>
        <dbReference type="ARBA" id="ARBA00022741"/>
    </source>
</evidence>
<keyword evidence="4" id="KW-0808">Transferase</keyword>
<comment type="similarity">
    <text evidence="2">Belongs to the tRNA nucleotidyltransferase/poly(A) polymerase family.</text>
</comment>
<dbReference type="EMBL" id="JACDQQ010002924">
    <property type="protein sequence ID" value="MBA0089305.1"/>
    <property type="molecule type" value="Genomic_DNA"/>
</dbReference>
<keyword evidence="5" id="KW-0479">Metal-binding</keyword>
<keyword evidence="10" id="KW-0472">Membrane</keyword>
<keyword evidence="7" id="KW-0460">Magnesium</keyword>
<evidence type="ECO:0000256" key="4">
    <source>
        <dbReference type="ARBA" id="ARBA00022695"/>
    </source>
</evidence>
<evidence type="ECO:0000256" key="8">
    <source>
        <dbReference type="ARBA" id="ARBA00022884"/>
    </source>
</evidence>
<dbReference type="GO" id="GO:0016779">
    <property type="term" value="F:nucleotidyltransferase activity"/>
    <property type="evidence" value="ECO:0007669"/>
    <property type="project" value="UniProtKB-KW"/>
</dbReference>
<evidence type="ECO:0000313" key="13">
    <source>
        <dbReference type="Proteomes" id="UP000567293"/>
    </source>
</evidence>
<dbReference type="PANTHER" id="PTHR47788">
    <property type="entry name" value="POLYA POLYMERASE"/>
    <property type="match status" value="1"/>
</dbReference>
<dbReference type="SUPFAM" id="SSF54631">
    <property type="entry name" value="CBS-domain pair"/>
    <property type="match status" value="1"/>
</dbReference>
<keyword evidence="10" id="KW-0812">Transmembrane</keyword>
<dbReference type="Gene3D" id="3.10.580.10">
    <property type="entry name" value="CBS-domain"/>
    <property type="match status" value="1"/>
</dbReference>
<dbReference type="Proteomes" id="UP000567293">
    <property type="component" value="Unassembled WGS sequence"/>
</dbReference>
<evidence type="ECO:0000256" key="7">
    <source>
        <dbReference type="ARBA" id="ARBA00022842"/>
    </source>
</evidence>
<proteinExistence type="inferred from homology"/>
<dbReference type="Pfam" id="PF00571">
    <property type="entry name" value="CBS"/>
    <property type="match status" value="1"/>
</dbReference>
<protein>
    <submittedName>
        <fullName evidence="12">CBS domain-containing protein</fullName>
    </submittedName>
</protein>
<keyword evidence="9" id="KW-0129">CBS domain</keyword>
<evidence type="ECO:0000256" key="10">
    <source>
        <dbReference type="SAM" id="Phobius"/>
    </source>
</evidence>
<organism evidence="12 13">
    <name type="scientific">Candidatus Acidiferrum panamense</name>
    <dbReference type="NCBI Taxonomy" id="2741543"/>
    <lineage>
        <taxon>Bacteria</taxon>
        <taxon>Pseudomonadati</taxon>
        <taxon>Acidobacteriota</taxon>
        <taxon>Terriglobia</taxon>
        <taxon>Candidatus Acidiferrales</taxon>
        <taxon>Candidatus Acidiferrum</taxon>
    </lineage>
</organism>
<keyword evidence="8" id="KW-0694">RNA-binding</keyword>
<reference evidence="12" key="1">
    <citation type="submission" date="2020-06" db="EMBL/GenBank/DDBJ databases">
        <title>Legume-microbial interactions unlock mineral nutrients during tropical forest succession.</title>
        <authorList>
            <person name="Epihov D.Z."/>
        </authorList>
    </citation>
    <scope>NUCLEOTIDE SEQUENCE [LARGE SCALE GENOMIC DNA]</scope>
    <source>
        <strain evidence="12">Pan2503</strain>
    </source>
</reference>
<dbReference type="AlphaFoldDB" id="A0A7V8NY52"/>
<dbReference type="InterPro" id="IPR000644">
    <property type="entry name" value="CBS_dom"/>
</dbReference>
<sequence length="219" mass="23986">DGGRIFRAIVWGVTKDFSRATLVAGWSGKVVAYALMGVGGYEAFYKNDWYSGLWLGVIGLYLLNAAQQSIAQMTIRDALAGLHASDVMSHEVPTIEGHVTLEEYGAEVLRTGRRCHLVLSGDRLVGMMNVHTLNAVPREQWANNAVQSAMIPRDKIQWTSPDEPLLKLLERLLTADINQMPVVSGAADQAPQIVGMVTRDSILRVMQTHSELASQLSGK</sequence>
<dbReference type="GO" id="GO:0008033">
    <property type="term" value="P:tRNA processing"/>
    <property type="evidence" value="ECO:0007669"/>
    <property type="project" value="UniProtKB-KW"/>
</dbReference>
<comment type="caution">
    <text evidence="12">The sequence shown here is derived from an EMBL/GenBank/DDBJ whole genome shotgun (WGS) entry which is preliminary data.</text>
</comment>
<evidence type="ECO:0000256" key="3">
    <source>
        <dbReference type="ARBA" id="ARBA00022694"/>
    </source>
</evidence>
<name>A0A7V8NY52_9BACT</name>
<keyword evidence="10" id="KW-1133">Transmembrane helix</keyword>
<evidence type="ECO:0000256" key="2">
    <source>
        <dbReference type="ARBA" id="ARBA00007265"/>
    </source>
</evidence>
<keyword evidence="4" id="KW-0548">Nucleotidyltransferase</keyword>
<dbReference type="InterPro" id="IPR052390">
    <property type="entry name" value="tRNA_nt/polyA_polymerase"/>
</dbReference>
<keyword evidence="13" id="KW-1185">Reference proteome</keyword>
<evidence type="ECO:0000259" key="11">
    <source>
        <dbReference type="PROSITE" id="PS51371"/>
    </source>
</evidence>
<dbReference type="PANTHER" id="PTHR47788:SF1">
    <property type="entry name" value="A-ADDING TRNA NUCLEOTIDYLTRANSFERASE"/>
    <property type="match status" value="1"/>
</dbReference>
<feature type="non-terminal residue" evidence="12">
    <location>
        <position position="1"/>
    </location>
</feature>
<gene>
    <name evidence="12" type="ORF">HRJ53_30305</name>
</gene>
<dbReference type="GO" id="GO:0046872">
    <property type="term" value="F:metal ion binding"/>
    <property type="evidence" value="ECO:0007669"/>
    <property type="project" value="UniProtKB-KW"/>
</dbReference>
<accession>A0A7V8NY52</accession>
<dbReference type="PROSITE" id="PS51371">
    <property type="entry name" value="CBS"/>
    <property type="match status" value="1"/>
</dbReference>
<keyword evidence="3" id="KW-0819">tRNA processing</keyword>
<dbReference type="InterPro" id="IPR046342">
    <property type="entry name" value="CBS_dom_sf"/>
</dbReference>
<dbReference type="GO" id="GO:0003723">
    <property type="term" value="F:RNA binding"/>
    <property type="evidence" value="ECO:0007669"/>
    <property type="project" value="UniProtKB-KW"/>
</dbReference>
<feature type="transmembrane region" description="Helical" evidence="10">
    <location>
        <begin position="49"/>
        <end position="66"/>
    </location>
</feature>
<evidence type="ECO:0000256" key="9">
    <source>
        <dbReference type="PROSITE-ProRule" id="PRU00703"/>
    </source>
</evidence>
<evidence type="ECO:0000256" key="5">
    <source>
        <dbReference type="ARBA" id="ARBA00022723"/>
    </source>
</evidence>